<dbReference type="GeneID" id="19115083"/>
<dbReference type="Proteomes" id="UP000011761">
    <property type="component" value="Unassembled WGS sequence"/>
</dbReference>
<proteinExistence type="predicted"/>
<protein>
    <submittedName>
        <fullName evidence="1">Uncharacterized protein</fullName>
    </submittedName>
</protein>
<dbReference type="RefSeq" id="XP_007677310.1">
    <property type="nucleotide sequence ID" value="XM_007679120.1"/>
</dbReference>
<gene>
    <name evidence="1" type="ORF">BAUCODRAFT_517403</name>
</gene>
<dbReference type="HOGENOM" id="CLU_2333326_0_0_1"/>
<sequence>MTLLADHGDPWSQYPQPLTCISTNSMQYPRRRCRTGGIACHNVCLTRRFQHDKQARDEWQMMARNFRAKRRDAQPPQLQTCIKRPSRRGKCIAEASRA</sequence>
<accession>M2LNY5</accession>
<evidence type="ECO:0000313" key="2">
    <source>
        <dbReference type="Proteomes" id="UP000011761"/>
    </source>
</evidence>
<keyword evidence="2" id="KW-1185">Reference proteome</keyword>
<dbReference type="KEGG" id="bcom:BAUCODRAFT_517403"/>
<dbReference type="EMBL" id="KB445556">
    <property type="protein sequence ID" value="EMC96087.1"/>
    <property type="molecule type" value="Genomic_DNA"/>
</dbReference>
<evidence type="ECO:0000313" key="1">
    <source>
        <dbReference type="EMBL" id="EMC96087.1"/>
    </source>
</evidence>
<organism evidence="1 2">
    <name type="scientific">Baudoinia panamericana (strain UAMH 10762)</name>
    <name type="common">Angels' share fungus</name>
    <name type="synonym">Baudoinia compniacensis (strain UAMH 10762)</name>
    <dbReference type="NCBI Taxonomy" id="717646"/>
    <lineage>
        <taxon>Eukaryota</taxon>
        <taxon>Fungi</taxon>
        <taxon>Dikarya</taxon>
        <taxon>Ascomycota</taxon>
        <taxon>Pezizomycotina</taxon>
        <taxon>Dothideomycetes</taxon>
        <taxon>Dothideomycetidae</taxon>
        <taxon>Mycosphaerellales</taxon>
        <taxon>Teratosphaeriaceae</taxon>
        <taxon>Baudoinia</taxon>
    </lineage>
</organism>
<dbReference type="AlphaFoldDB" id="M2LNY5"/>
<name>M2LNY5_BAUPA</name>
<reference evidence="1 2" key="1">
    <citation type="journal article" date="2012" name="PLoS Pathog.">
        <title>Diverse lifestyles and strategies of plant pathogenesis encoded in the genomes of eighteen Dothideomycetes fungi.</title>
        <authorList>
            <person name="Ohm R.A."/>
            <person name="Feau N."/>
            <person name="Henrissat B."/>
            <person name="Schoch C.L."/>
            <person name="Horwitz B.A."/>
            <person name="Barry K.W."/>
            <person name="Condon B.J."/>
            <person name="Copeland A.C."/>
            <person name="Dhillon B."/>
            <person name="Glaser F."/>
            <person name="Hesse C.N."/>
            <person name="Kosti I."/>
            <person name="LaButti K."/>
            <person name="Lindquist E.A."/>
            <person name="Lucas S."/>
            <person name="Salamov A.A."/>
            <person name="Bradshaw R.E."/>
            <person name="Ciuffetti L."/>
            <person name="Hamelin R.C."/>
            <person name="Kema G.H.J."/>
            <person name="Lawrence C."/>
            <person name="Scott J.A."/>
            <person name="Spatafora J.W."/>
            <person name="Turgeon B.G."/>
            <person name="de Wit P.J.G.M."/>
            <person name="Zhong S."/>
            <person name="Goodwin S.B."/>
            <person name="Grigoriev I.V."/>
        </authorList>
    </citation>
    <scope>NUCLEOTIDE SEQUENCE [LARGE SCALE GENOMIC DNA]</scope>
    <source>
        <strain evidence="1 2">UAMH 10762</strain>
    </source>
</reference>